<gene>
    <name evidence="10" type="ordered locus">Arcve_1978</name>
</gene>
<dbReference type="InterPro" id="IPR003593">
    <property type="entry name" value="AAA+_ATPase"/>
</dbReference>
<evidence type="ECO:0000256" key="2">
    <source>
        <dbReference type="ARBA" id="ARBA00022448"/>
    </source>
</evidence>
<evidence type="ECO:0000256" key="7">
    <source>
        <dbReference type="ARBA" id="ARBA00022967"/>
    </source>
</evidence>
<name>F2KRV7_ARCVS</name>
<dbReference type="eggNOG" id="arCOG00181">
    <property type="taxonomic scope" value="Archaea"/>
</dbReference>
<evidence type="ECO:0000256" key="5">
    <source>
        <dbReference type="ARBA" id="ARBA00022741"/>
    </source>
</evidence>
<dbReference type="InterPro" id="IPR013563">
    <property type="entry name" value="Oligopep_ABC_C"/>
</dbReference>
<keyword evidence="3" id="KW-1003">Cell membrane</keyword>
<dbReference type="GO" id="GO:0005524">
    <property type="term" value="F:ATP binding"/>
    <property type="evidence" value="ECO:0007669"/>
    <property type="project" value="UniProtKB-KW"/>
</dbReference>
<keyword evidence="5" id="KW-0547">Nucleotide-binding</keyword>
<dbReference type="SUPFAM" id="SSF52540">
    <property type="entry name" value="P-loop containing nucleoside triphosphate hydrolases"/>
    <property type="match status" value="1"/>
</dbReference>
<dbReference type="HOGENOM" id="CLU_000604_1_23_2"/>
<protein>
    <submittedName>
        <fullName evidence="10">Oligopeptide/dipeptide ABC transporter, ATPase subunit</fullName>
        <ecNumber evidence="10">3.6.3.24</ecNumber>
    </submittedName>
</protein>
<dbReference type="PROSITE" id="PS00211">
    <property type="entry name" value="ABC_TRANSPORTER_1"/>
    <property type="match status" value="1"/>
</dbReference>
<accession>F2KRV7</accession>
<dbReference type="GO" id="GO:0015833">
    <property type="term" value="P:peptide transport"/>
    <property type="evidence" value="ECO:0007669"/>
    <property type="project" value="InterPro"/>
</dbReference>
<keyword evidence="2" id="KW-0813">Transport</keyword>
<dbReference type="RefSeq" id="WP_013684623.1">
    <property type="nucleotide sequence ID" value="NC_015320.1"/>
</dbReference>
<keyword evidence="8" id="KW-0472">Membrane</keyword>
<dbReference type="GO" id="GO:0016887">
    <property type="term" value="F:ATP hydrolysis activity"/>
    <property type="evidence" value="ECO:0007669"/>
    <property type="project" value="InterPro"/>
</dbReference>
<dbReference type="CDD" id="cd03257">
    <property type="entry name" value="ABC_NikE_OppD_transporters"/>
    <property type="match status" value="1"/>
</dbReference>
<reference evidence="10 11" key="1">
    <citation type="submission" date="2011-03" db="EMBL/GenBank/DDBJ databases">
        <title>The complete genome of Archaeoglobus veneficus SNP6.</title>
        <authorList>
            <consortium name="US DOE Joint Genome Institute (JGI-PGF)"/>
            <person name="Lucas S."/>
            <person name="Copeland A."/>
            <person name="Lapidus A."/>
            <person name="Bruce D."/>
            <person name="Goodwin L."/>
            <person name="Pitluck S."/>
            <person name="Kyrpides N."/>
            <person name="Mavromatis K."/>
            <person name="Pagani I."/>
            <person name="Ivanova N."/>
            <person name="Mikhailova N."/>
            <person name="Lu M."/>
            <person name="Detter J.C."/>
            <person name="Tapia R."/>
            <person name="Han C."/>
            <person name="Land M."/>
            <person name="Hauser L."/>
            <person name="Markowitz V."/>
            <person name="Cheng J.-F."/>
            <person name="Hugenholtz P."/>
            <person name="Woyke T."/>
            <person name="Wu D."/>
            <person name="Spring S."/>
            <person name="Brambilla E."/>
            <person name="Klenk H.-P."/>
            <person name="Eisen J.A."/>
        </authorList>
    </citation>
    <scope>NUCLEOTIDE SEQUENCE [LARGE SCALE GENOMIC DNA]</scope>
    <source>
        <strain>SNP6</strain>
    </source>
</reference>
<proteinExistence type="predicted"/>
<dbReference type="PANTHER" id="PTHR43297">
    <property type="entry name" value="OLIGOPEPTIDE TRANSPORT ATP-BINDING PROTEIN APPD"/>
    <property type="match status" value="1"/>
</dbReference>
<evidence type="ECO:0000256" key="6">
    <source>
        <dbReference type="ARBA" id="ARBA00022840"/>
    </source>
</evidence>
<keyword evidence="4" id="KW-0997">Cell inner membrane</keyword>
<organism evidence="10 11">
    <name type="scientific">Archaeoglobus veneficus (strain DSM 11195 / SNP6)</name>
    <dbReference type="NCBI Taxonomy" id="693661"/>
    <lineage>
        <taxon>Archaea</taxon>
        <taxon>Methanobacteriati</taxon>
        <taxon>Methanobacteriota</taxon>
        <taxon>Archaeoglobi</taxon>
        <taxon>Archaeoglobales</taxon>
        <taxon>Archaeoglobaceae</taxon>
        <taxon>Archaeoglobus</taxon>
    </lineage>
</organism>
<keyword evidence="6" id="KW-0067">ATP-binding</keyword>
<feature type="domain" description="ABC transporter" evidence="9">
    <location>
        <begin position="23"/>
        <end position="270"/>
    </location>
</feature>
<evidence type="ECO:0000313" key="10">
    <source>
        <dbReference type="EMBL" id="AEA47971.1"/>
    </source>
</evidence>
<dbReference type="GO" id="GO:0005886">
    <property type="term" value="C:plasma membrane"/>
    <property type="evidence" value="ECO:0007669"/>
    <property type="project" value="UniProtKB-SubCell"/>
</dbReference>
<keyword evidence="10" id="KW-0378">Hydrolase</keyword>
<dbReference type="Pfam" id="PF08352">
    <property type="entry name" value="oligo_HPY"/>
    <property type="match status" value="1"/>
</dbReference>
<dbReference type="Gene3D" id="3.40.50.300">
    <property type="entry name" value="P-loop containing nucleotide triphosphate hydrolases"/>
    <property type="match status" value="1"/>
</dbReference>
<dbReference type="SMART" id="SM00382">
    <property type="entry name" value="AAA"/>
    <property type="match status" value="1"/>
</dbReference>
<dbReference type="PANTHER" id="PTHR43297:SF14">
    <property type="entry name" value="ATPASE AAA-TYPE CORE DOMAIN-CONTAINING PROTEIN"/>
    <property type="match status" value="1"/>
</dbReference>
<dbReference type="EMBL" id="CP002588">
    <property type="protein sequence ID" value="AEA47971.1"/>
    <property type="molecule type" value="Genomic_DNA"/>
</dbReference>
<dbReference type="InterPro" id="IPR050388">
    <property type="entry name" value="ABC_Ni/Peptide_Import"/>
</dbReference>
<dbReference type="Pfam" id="PF00005">
    <property type="entry name" value="ABC_tran"/>
    <property type="match status" value="1"/>
</dbReference>
<dbReference type="STRING" id="693661.Arcve_1978"/>
<dbReference type="KEGG" id="ave:Arcve_1978"/>
<evidence type="ECO:0000259" key="9">
    <source>
        <dbReference type="PROSITE" id="PS50893"/>
    </source>
</evidence>
<dbReference type="EC" id="3.6.3.24" evidence="10"/>
<keyword evidence="7" id="KW-1278">Translocase</keyword>
<dbReference type="InterPro" id="IPR017871">
    <property type="entry name" value="ABC_transporter-like_CS"/>
</dbReference>
<evidence type="ECO:0000256" key="4">
    <source>
        <dbReference type="ARBA" id="ARBA00022519"/>
    </source>
</evidence>
<dbReference type="Proteomes" id="UP000008136">
    <property type="component" value="Chromosome"/>
</dbReference>
<dbReference type="InterPro" id="IPR027417">
    <property type="entry name" value="P-loop_NTPase"/>
</dbReference>
<dbReference type="FunFam" id="3.40.50.300:FF:000016">
    <property type="entry name" value="Oligopeptide ABC transporter ATP-binding component"/>
    <property type="match status" value="1"/>
</dbReference>
<dbReference type="NCBIfam" id="TIGR01727">
    <property type="entry name" value="oligo_HPY"/>
    <property type="match status" value="1"/>
</dbReference>
<sequence length="332" mass="37027">MEAAAINRPMSTAMNDTAKDTLLKIENLVTQYSSRRGILKAVDNVSLDVKRGEFVSIVGESGCGKSTLAFSVMRLILPPGKIVGGKIIFDGIDLLELSEEEMRKVRGKDIGMIFQDPMTSLDPLEKIGEQIAETIIEHEKMSKKEALEKASKLLESVGLPGDRIDYYPHQLSGGQRQRIMIALAVSMNPKLLIADEPTTALDVIVQEKIMDLLDELKKQGRAIMLITHDFSLAATRSDRIAVMYAGWLVEYGNARSVVDEPLHPYTRGLIESVPDVWIDREIKPMPGFPPDLVNPPEGCRFRPRCPHAMDKCSREPPTVEVDGRKVKCWLYV</sequence>
<dbReference type="PROSITE" id="PS50893">
    <property type="entry name" value="ABC_TRANSPORTER_2"/>
    <property type="match status" value="1"/>
</dbReference>
<comment type="subcellular location">
    <subcellularLocation>
        <location evidence="1">Cell membrane</location>
        <topology evidence="1">Peripheral membrane protein</topology>
    </subcellularLocation>
</comment>
<dbReference type="InterPro" id="IPR003439">
    <property type="entry name" value="ABC_transporter-like_ATP-bd"/>
</dbReference>
<keyword evidence="11" id="KW-1185">Reference proteome</keyword>
<evidence type="ECO:0000256" key="1">
    <source>
        <dbReference type="ARBA" id="ARBA00004202"/>
    </source>
</evidence>
<dbReference type="AlphaFoldDB" id="F2KRV7"/>
<dbReference type="GeneID" id="10395110"/>
<evidence type="ECO:0000256" key="3">
    <source>
        <dbReference type="ARBA" id="ARBA00022475"/>
    </source>
</evidence>
<evidence type="ECO:0000256" key="8">
    <source>
        <dbReference type="ARBA" id="ARBA00023136"/>
    </source>
</evidence>
<evidence type="ECO:0000313" key="11">
    <source>
        <dbReference type="Proteomes" id="UP000008136"/>
    </source>
</evidence>